<protein>
    <recommendedName>
        <fullName evidence="6">Fe2OG dioxygenase domain-containing protein</fullName>
    </recommendedName>
</protein>
<dbReference type="PANTHER" id="PTHR10209">
    <property type="entry name" value="OXIDOREDUCTASE, 2OG-FE II OXYGENASE FAMILY PROTEIN"/>
    <property type="match status" value="1"/>
</dbReference>
<dbReference type="Pfam" id="PF14226">
    <property type="entry name" value="DIOX_N"/>
    <property type="match status" value="1"/>
</dbReference>
<keyword evidence="8" id="KW-1185">Reference proteome</keyword>
<gene>
    <name evidence="7" type="ORF">PENSTE_c008G00612</name>
</gene>
<dbReference type="EMBL" id="MLKD01000008">
    <property type="protein sequence ID" value="OQE23775.1"/>
    <property type="molecule type" value="Genomic_DNA"/>
</dbReference>
<evidence type="ECO:0000256" key="3">
    <source>
        <dbReference type="ARBA" id="ARBA00023002"/>
    </source>
</evidence>
<organism evidence="7 8">
    <name type="scientific">Penicillium steckii</name>
    <dbReference type="NCBI Taxonomy" id="303698"/>
    <lineage>
        <taxon>Eukaryota</taxon>
        <taxon>Fungi</taxon>
        <taxon>Dikarya</taxon>
        <taxon>Ascomycota</taxon>
        <taxon>Pezizomycotina</taxon>
        <taxon>Eurotiomycetes</taxon>
        <taxon>Eurotiomycetidae</taxon>
        <taxon>Eurotiales</taxon>
        <taxon>Aspergillaceae</taxon>
        <taxon>Penicillium</taxon>
    </lineage>
</organism>
<dbReference type="PROSITE" id="PS51471">
    <property type="entry name" value="FE2OG_OXY"/>
    <property type="match status" value="1"/>
</dbReference>
<dbReference type="SUPFAM" id="SSF51197">
    <property type="entry name" value="Clavaminate synthase-like"/>
    <property type="match status" value="1"/>
</dbReference>
<dbReference type="PANTHER" id="PTHR10209:SF812">
    <property type="entry name" value="2OG-FE(II) OXYGENASE FAMILY, PUTATIVE (AFU_ORTHOLOGUE AFUA_3G14880)-RELATED"/>
    <property type="match status" value="1"/>
</dbReference>
<dbReference type="GO" id="GO:0044283">
    <property type="term" value="P:small molecule biosynthetic process"/>
    <property type="evidence" value="ECO:0007669"/>
    <property type="project" value="UniProtKB-ARBA"/>
</dbReference>
<dbReference type="InterPro" id="IPR027443">
    <property type="entry name" value="IPNS-like_sf"/>
</dbReference>
<dbReference type="GO" id="GO:0016491">
    <property type="term" value="F:oxidoreductase activity"/>
    <property type="evidence" value="ECO:0007669"/>
    <property type="project" value="UniProtKB-KW"/>
</dbReference>
<dbReference type="InterPro" id="IPR005123">
    <property type="entry name" value="Oxoglu/Fe-dep_dioxygenase_dom"/>
</dbReference>
<reference evidence="8" key="1">
    <citation type="journal article" date="2017" name="Nat. Microbiol.">
        <title>Global analysis of biosynthetic gene clusters reveals vast potential of secondary metabolite production in Penicillium species.</title>
        <authorList>
            <person name="Nielsen J.C."/>
            <person name="Grijseels S."/>
            <person name="Prigent S."/>
            <person name="Ji B."/>
            <person name="Dainat J."/>
            <person name="Nielsen K.F."/>
            <person name="Frisvad J.C."/>
            <person name="Workman M."/>
            <person name="Nielsen J."/>
        </authorList>
    </citation>
    <scope>NUCLEOTIDE SEQUENCE [LARGE SCALE GENOMIC DNA]</scope>
    <source>
        <strain evidence="8">IBT 24891</strain>
    </source>
</reference>
<comment type="similarity">
    <text evidence="1 5">Belongs to the iron/ascorbate-dependent oxidoreductase family.</text>
</comment>
<sequence>MAGEFASIPVINYEDAVSAETKPQFLSALKHALVNVGFFYLQNPPIGVEVRERLINRTASFFELPEEKKQEVAMMNSKHFRGYSQLGVEKTAAKNDQRETLTPLMLAIILKVGFDFPERDSDLPDYYNLLGPNQWLPESTAPGLRQAIESYLKETQTLANQFVTLVAEALDLPPATFNQFFDRAPLSLLRIAAYPPPNDLKSLETQGVGPHKDGNFLTYLLQGTEHSSLEVQSRSGKWISAPPIPNTLVVNIGRSLETLTQGVCVATTHRVNLRPDQYLGADENASLGTRLSFPFFQMLSLDVSEDSMKLELPSHVLAMRGAKAKSDAETFFEKIFSGLAGEAVLINAITSYPEVSARWYPKLMEDALRQQHTGRELDYARLRQEMIKD</sequence>
<dbReference type="Pfam" id="PF03171">
    <property type="entry name" value="2OG-FeII_Oxy"/>
    <property type="match status" value="1"/>
</dbReference>
<comment type="caution">
    <text evidence="7">The sequence shown here is derived from an EMBL/GenBank/DDBJ whole genome shotgun (WGS) entry which is preliminary data.</text>
</comment>
<evidence type="ECO:0000259" key="6">
    <source>
        <dbReference type="PROSITE" id="PS51471"/>
    </source>
</evidence>
<evidence type="ECO:0000256" key="2">
    <source>
        <dbReference type="ARBA" id="ARBA00022723"/>
    </source>
</evidence>
<dbReference type="OrthoDB" id="627829at2759"/>
<proteinExistence type="inferred from homology"/>
<feature type="domain" description="Fe2OG dioxygenase" evidence="6">
    <location>
        <begin position="184"/>
        <end position="299"/>
    </location>
</feature>
<dbReference type="InterPro" id="IPR026992">
    <property type="entry name" value="DIOX_N"/>
</dbReference>
<dbReference type="InterPro" id="IPR044861">
    <property type="entry name" value="IPNS-like_FE2OG_OXY"/>
</dbReference>
<keyword evidence="3 5" id="KW-0560">Oxidoreductase</keyword>
<keyword evidence="4 5" id="KW-0408">Iron</keyword>
<evidence type="ECO:0000256" key="5">
    <source>
        <dbReference type="RuleBase" id="RU003682"/>
    </source>
</evidence>
<dbReference type="AlphaFoldDB" id="A0A1V6TBM3"/>
<evidence type="ECO:0000256" key="4">
    <source>
        <dbReference type="ARBA" id="ARBA00023004"/>
    </source>
</evidence>
<evidence type="ECO:0000256" key="1">
    <source>
        <dbReference type="ARBA" id="ARBA00008056"/>
    </source>
</evidence>
<name>A0A1V6TBM3_9EURO</name>
<accession>A0A1V6TBM3</accession>
<evidence type="ECO:0000313" key="8">
    <source>
        <dbReference type="Proteomes" id="UP000191285"/>
    </source>
</evidence>
<evidence type="ECO:0000313" key="7">
    <source>
        <dbReference type="EMBL" id="OQE23775.1"/>
    </source>
</evidence>
<dbReference type="STRING" id="303698.A0A1V6TBM3"/>
<dbReference type="Proteomes" id="UP000191285">
    <property type="component" value="Unassembled WGS sequence"/>
</dbReference>
<dbReference type="GO" id="GO:0046872">
    <property type="term" value="F:metal ion binding"/>
    <property type="evidence" value="ECO:0007669"/>
    <property type="project" value="UniProtKB-KW"/>
</dbReference>
<keyword evidence="2 5" id="KW-0479">Metal-binding</keyword>
<dbReference type="Gene3D" id="2.60.120.330">
    <property type="entry name" value="B-lactam Antibiotic, Isopenicillin N Synthase, Chain"/>
    <property type="match status" value="1"/>
</dbReference>